<comment type="caution">
    <text evidence="1">The sequence shown here is derived from an EMBL/GenBank/DDBJ whole genome shotgun (WGS) entry which is preliminary data.</text>
</comment>
<dbReference type="PROSITE" id="PS51257">
    <property type="entry name" value="PROKAR_LIPOPROTEIN"/>
    <property type="match status" value="1"/>
</dbReference>
<dbReference type="AlphaFoldDB" id="A0AAW9A3I6"/>
<dbReference type="Proteomes" id="UP001271648">
    <property type="component" value="Unassembled WGS sequence"/>
</dbReference>
<proteinExistence type="predicted"/>
<name>A0AAW9A3I6_9BACL</name>
<protein>
    <recommendedName>
        <fullName evidence="3">Lipoprotein</fullName>
    </recommendedName>
</protein>
<evidence type="ECO:0008006" key="3">
    <source>
        <dbReference type="Google" id="ProtNLM"/>
    </source>
</evidence>
<organism evidence="1 2">
    <name type="scientific">Sporosarcina thermotolerans</name>
    <dbReference type="NCBI Taxonomy" id="633404"/>
    <lineage>
        <taxon>Bacteria</taxon>
        <taxon>Bacillati</taxon>
        <taxon>Bacillota</taxon>
        <taxon>Bacilli</taxon>
        <taxon>Bacillales</taxon>
        <taxon>Caryophanaceae</taxon>
        <taxon>Sporosarcina</taxon>
    </lineage>
</organism>
<accession>A0AAW9A3I6</accession>
<evidence type="ECO:0000313" key="2">
    <source>
        <dbReference type="Proteomes" id="UP001271648"/>
    </source>
</evidence>
<keyword evidence="2" id="KW-1185">Reference proteome</keyword>
<dbReference type="RefSeq" id="WP_283732009.1">
    <property type="nucleotide sequence ID" value="NZ_CP125968.1"/>
</dbReference>
<gene>
    <name evidence="1" type="ORF">QTL97_00160</name>
</gene>
<sequence>MQRILIVTILGVVILAGCSLVDGKSENEIQTVSSASWVTEFVTWGNESYVVTEEEVNEEEIGAEIGEVTFYSQQEISDTSGNFSNKYKEGTKYYEITDINKKEAIAIEVKEGKFLKAVIFEIWKEETFN</sequence>
<reference evidence="1 2" key="1">
    <citation type="submission" date="2023-06" db="EMBL/GenBank/DDBJ databases">
        <title>Sporosarcina sp. nov., isolated from Korean traditional fermented seafood 'Jeotgal'.</title>
        <authorList>
            <person name="Yang A.I."/>
            <person name="Shin N.-R."/>
        </authorList>
    </citation>
    <scope>NUCLEOTIDE SEQUENCE [LARGE SCALE GENOMIC DNA]</scope>
    <source>
        <strain evidence="1 2">KCTC43456</strain>
    </source>
</reference>
<evidence type="ECO:0000313" key="1">
    <source>
        <dbReference type="EMBL" id="MDW0115352.1"/>
    </source>
</evidence>
<dbReference type="EMBL" id="JAUBDJ010000001">
    <property type="protein sequence ID" value="MDW0115352.1"/>
    <property type="molecule type" value="Genomic_DNA"/>
</dbReference>